<proteinExistence type="predicted"/>
<evidence type="ECO:0000313" key="2">
    <source>
        <dbReference type="EMBL" id="KAK5813388.1"/>
    </source>
</evidence>
<organism evidence="2 3">
    <name type="scientific">Gossypium arboreum</name>
    <name type="common">Tree cotton</name>
    <name type="synonym">Gossypium nanking</name>
    <dbReference type="NCBI Taxonomy" id="29729"/>
    <lineage>
        <taxon>Eukaryota</taxon>
        <taxon>Viridiplantae</taxon>
        <taxon>Streptophyta</taxon>
        <taxon>Embryophyta</taxon>
        <taxon>Tracheophyta</taxon>
        <taxon>Spermatophyta</taxon>
        <taxon>Magnoliopsida</taxon>
        <taxon>eudicotyledons</taxon>
        <taxon>Gunneridae</taxon>
        <taxon>Pentapetalae</taxon>
        <taxon>rosids</taxon>
        <taxon>malvids</taxon>
        <taxon>Malvales</taxon>
        <taxon>Malvaceae</taxon>
        <taxon>Malvoideae</taxon>
        <taxon>Gossypium</taxon>
    </lineage>
</organism>
<comment type="caution">
    <text evidence="2">The sequence shown here is derived from an EMBL/GenBank/DDBJ whole genome shotgun (WGS) entry which is preliminary data.</text>
</comment>
<evidence type="ECO:0000256" key="1">
    <source>
        <dbReference type="SAM" id="SignalP"/>
    </source>
</evidence>
<reference evidence="2 3" key="1">
    <citation type="submission" date="2023-03" db="EMBL/GenBank/DDBJ databases">
        <title>WGS of Gossypium arboreum.</title>
        <authorList>
            <person name="Yu D."/>
        </authorList>
    </citation>
    <scope>NUCLEOTIDE SEQUENCE [LARGE SCALE GENOMIC DNA]</scope>
    <source>
        <tissue evidence="2">Leaf</tissue>
    </source>
</reference>
<feature type="chain" id="PRO_5046225697" evidence="1">
    <location>
        <begin position="29"/>
        <end position="60"/>
    </location>
</feature>
<feature type="signal peptide" evidence="1">
    <location>
        <begin position="1"/>
        <end position="28"/>
    </location>
</feature>
<accession>A0ABR0P4Y0</accession>
<keyword evidence="3" id="KW-1185">Reference proteome</keyword>
<dbReference type="EMBL" id="JARKNE010000008">
    <property type="protein sequence ID" value="KAK5813388.1"/>
    <property type="molecule type" value="Genomic_DNA"/>
</dbReference>
<name>A0ABR0P4Y0_GOSAR</name>
<sequence>MAAYRSIMIFKVFSMVLLMIFAWQLAAAGRVVPHDHSSAPVIGCNHKGNIPVTGRCPPPK</sequence>
<dbReference type="Proteomes" id="UP001358586">
    <property type="component" value="Chromosome 8"/>
</dbReference>
<gene>
    <name evidence="2" type="ORF">PVK06_028838</name>
</gene>
<evidence type="ECO:0000313" key="3">
    <source>
        <dbReference type="Proteomes" id="UP001358586"/>
    </source>
</evidence>
<protein>
    <submittedName>
        <fullName evidence="2">Uncharacterized protein</fullName>
    </submittedName>
</protein>
<keyword evidence="1" id="KW-0732">Signal</keyword>